<evidence type="ECO:0000259" key="3">
    <source>
        <dbReference type="Pfam" id="PF26168"/>
    </source>
</evidence>
<comment type="caution">
    <text evidence="4">The sequence shown here is derived from an EMBL/GenBank/DDBJ whole genome shotgun (WGS) entry which is preliminary data.</text>
</comment>
<keyword evidence="2" id="KW-0808">Transferase</keyword>
<reference evidence="4" key="1">
    <citation type="journal article" date="2023" name="Plant J.">
        <title>Genome sequences and population genomics provide insights into the demographic history, inbreeding, and mutation load of two 'living fossil' tree species of Dipteronia.</title>
        <authorList>
            <person name="Feng Y."/>
            <person name="Comes H.P."/>
            <person name="Chen J."/>
            <person name="Zhu S."/>
            <person name="Lu R."/>
            <person name="Zhang X."/>
            <person name="Li P."/>
            <person name="Qiu J."/>
            <person name="Olsen K.M."/>
            <person name="Qiu Y."/>
        </authorList>
    </citation>
    <scope>NUCLEOTIDE SEQUENCE</scope>
    <source>
        <strain evidence="4">NBL</strain>
    </source>
</reference>
<dbReference type="Pfam" id="PF26168">
    <property type="entry name" value="Glyco_transf_N"/>
    <property type="match status" value="1"/>
</dbReference>
<keyword evidence="2" id="KW-0328">Glycosyltransferase</keyword>
<organism evidence="4 5">
    <name type="scientific">Dipteronia sinensis</name>
    <dbReference type="NCBI Taxonomy" id="43782"/>
    <lineage>
        <taxon>Eukaryota</taxon>
        <taxon>Viridiplantae</taxon>
        <taxon>Streptophyta</taxon>
        <taxon>Embryophyta</taxon>
        <taxon>Tracheophyta</taxon>
        <taxon>Spermatophyta</taxon>
        <taxon>Magnoliopsida</taxon>
        <taxon>eudicotyledons</taxon>
        <taxon>Gunneridae</taxon>
        <taxon>Pentapetalae</taxon>
        <taxon>rosids</taxon>
        <taxon>malvids</taxon>
        <taxon>Sapindales</taxon>
        <taxon>Sapindaceae</taxon>
        <taxon>Hippocastanoideae</taxon>
        <taxon>Acereae</taxon>
        <taxon>Dipteronia</taxon>
    </lineage>
</organism>
<dbReference type="EMBL" id="JANJYJ010000001">
    <property type="protein sequence ID" value="KAK3230906.1"/>
    <property type="molecule type" value="Genomic_DNA"/>
</dbReference>
<keyword evidence="5" id="KW-1185">Reference proteome</keyword>
<proteinExistence type="inferred from homology"/>
<accession>A0AAE0B6E6</accession>
<feature type="domain" description="Glycosyltransferase N-terminal" evidence="3">
    <location>
        <begin position="9"/>
        <end position="149"/>
    </location>
</feature>
<gene>
    <name evidence="4" type="ORF">Dsin_002787</name>
</gene>
<dbReference type="GO" id="GO:0080044">
    <property type="term" value="F:quercetin 7-O-glucosyltransferase activity"/>
    <property type="evidence" value="ECO:0007669"/>
    <property type="project" value="TreeGrafter"/>
</dbReference>
<evidence type="ECO:0000256" key="1">
    <source>
        <dbReference type="ARBA" id="ARBA00009995"/>
    </source>
</evidence>
<name>A0AAE0B6E6_9ROSI</name>
<dbReference type="AlphaFoldDB" id="A0AAE0B6E6"/>
<evidence type="ECO:0000313" key="5">
    <source>
        <dbReference type="Proteomes" id="UP001281410"/>
    </source>
</evidence>
<dbReference type="PANTHER" id="PTHR11926">
    <property type="entry name" value="GLUCOSYL/GLUCURONOSYL TRANSFERASES"/>
    <property type="match status" value="1"/>
</dbReference>
<evidence type="ECO:0000256" key="2">
    <source>
        <dbReference type="ARBA" id="ARBA00022676"/>
    </source>
</evidence>
<comment type="similarity">
    <text evidence="1">Belongs to the UDP-glycosyltransferase family.</text>
</comment>
<dbReference type="PANTHER" id="PTHR11926:SF1524">
    <property type="entry name" value="GLYCOSYLTRANSFERASE"/>
    <property type="match status" value="1"/>
</dbReference>
<dbReference type="InterPro" id="IPR058980">
    <property type="entry name" value="Glyco_transf_N"/>
</dbReference>
<dbReference type="Proteomes" id="UP001281410">
    <property type="component" value="Unassembled WGS sequence"/>
</dbReference>
<sequence length="222" mass="24312">MGYFIPHAVCVPFPAQGHINPMLKLAKLLNYKGFHITFVNTEYNHNRLLKSRGPDSLNGTPTFRFETIPDGLPPFDANVMQDASSLCDSTKKTCLAPFRQLLSKLNNTSLSNVPPVTCIVSDCVMSFTLKAAQELNIPNVLFWTASACGFLAFVHYQMNVDVALGVEGSNSIGIGTVVPDHLGFVRVAFALHRIGSFTFDIEELFALREALVCAACRCGCFC</sequence>
<dbReference type="SUPFAM" id="SSF53756">
    <property type="entry name" value="UDP-Glycosyltransferase/glycogen phosphorylase"/>
    <property type="match status" value="1"/>
</dbReference>
<protein>
    <recommendedName>
        <fullName evidence="3">Glycosyltransferase N-terminal domain-containing protein</fullName>
    </recommendedName>
</protein>
<evidence type="ECO:0000313" key="4">
    <source>
        <dbReference type="EMBL" id="KAK3230906.1"/>
    </source>
</evidence>
<dbReference type="Gene3D" id="3.40.50.2000">
    <property type="entry name" value="Glycogen Phosphorylase B"/>
    <property type="match status" value="1"/>
</dbReference>
<dbReference type="GO" id="GO:0080043">
    <property type="term" value="F:quercetin 3-O-glucosyltransferase activity"/>
    <property type="evidence" value="ECO:0007669"/>
    <property type="project" value="TreeGrafter"/>
</dbReference>